<dbReference type="Pfam" id="PF07052">
    <property type="entry name" value="Hep_59"/>
    <property type="match status" value="1"/>
</dbReference>
<feature type="region of interest" description="Disordered" evidence="4">
    <location>
        <begin position="81"/>
        <end position="116"/>
    </location>
</feature>
<dbReference type="PANTHER" id="PTHR13486:SF2">
    <property type="entry name" value="SPLICING FACTOR C9ORF78"/>
    <property type="match status" value="1"/>
</dbReference>
<organism evidence="5 6">
    <name type="scientific">Polytolypa hystricis (strain UAMH7299)</name>
    <dbReference type="NCBI Taxonomy" id="1447883"/>
    <lineage>
        <taxon>Eukaryota</taxon>
        <taxon>Fungi</taxon>
        <taxon>Dikarya</taxon>
        <taxon>Ascomycota</taxon>
        <taxon>Pezizomycotina</taxon>
        <taxon>Eurotiomycetes</taxon>
        <taxon>Eurotiomycetidae</taxon>
        <taxon>Onygenales</taxon>
        <taxon>Onygenales incertae sedis</taxon>
        <taxon>Polytolypa</taxon>
    </lineage>
</organism>
<evidence type="ECO:0000256" key="2">
    <source>
        <dbReference type="ARBA" id="ARBA00007643"/>
    </source>
</evidence>
<feature type="compositionally biased region" description="Basic residues" evidence="4">
    <location>
        <begin position="9"/>
        <end position="19"/>
    </location>
</feature>
<evidence type="ECO:0000313" key="6">
    <source>
        <dbReference type="Proteomes" id="UP000224634"/>
    </source>
</evidence>
<dbReference type="InterPro" id="IPR010756">
    <property type="entry name" value="Tls1-like"/>
</dbReference>
<evidence type="ECO:0008006" key="7">
    <source>
        <dbReference type="Google" id="ProtNLM"/>
    </source>
</evidence>
<comment type="caution">
    <text evidence="5">The sequence shown here is derived from an EMBL/GenBank/DDBJ whole genome shotgun (WGS) entry which is preliminary data.</text>
</comment>
<gene>
    <name evidence="5" type="ORF">AJ80_07223</name>
</gene>
<dbReference type="Proteomes" id="UP000224634">
    <property type="component" value="Unassembled WGS sequence"/>
</dbReference>
<comment type="similarity">
    <text evidence="2">Belongs to the TLS1 family.</text>
</comment>
<dbReference type="GO" id="GO:0005681">
    <property type="term" value="C:spliceosomal complex"/>
    <property type="evidence" value="ECO:0007669"/>
    <property type="project" value="TreeGrafter"/>
</dbReference>
<feature type="region of interest" description="Disordered" evidence="4">
    <location>
        <begin position="146"/>
        <end position="348"/>
    </location>
</feature>
<name>A0A2B7XRJ0_POLH7</name>
<dbReference type="EMBL" id="PDNA01000135">
    <property type="protein sequence ID" value="PGH11218.1"/>
    <property type="molecule type" value="Genomic_DNA"/>
</dbReference>
<feature type="compositionally biased region" description="Basic and acidic residues" evidence="4">
    <location>
        <begin position="284"/>
        <end position="297"/>
    </location>
</feature>
<dbReference type="AlphaFoldDB" id="A0A2B7XRJ0"/>
<evidence type="ECO:0000256" key="4">
    <source>
        <dbReference type="SAM" id="MobiDB-lite"/>
    </source>
</evidence>
<accession>A0A2B7XRJ0</accession>
<keyword evidence="6" id="KW-1185">Reference proteome</keyword>
<evidence type="ECO:0000256" key="1">
    <source>
        <dbReference type="ARBA" id="ARBA00004123"/>
    </source>
</evidence>
<dbReference type="OrthoDB" id="5627at2759"/>
<comment type="subcellular location">
    <subcellularLocation>
        <location evidence="1">Nucleus</location>
    </subcellularLocation>
</comment>
<feature type="compositionally biased region" description="Acidic residues" evidence="4">
    <location>
        <begin position="270"/>
        <end position="283"/>
    </location>
</feature>
<feature type="compositionally biased region" description="Low complexity" evidence="4">
    <location>
        <begin position="38"/>
        <end position="48"/>
    </location>
</feature>
<feature type="region of interest" description="Disordered" evidence="4">
    <location>
        <begin position="1"/>
        <end position="68"/>
    </location>
</feature>
<sequence>MELDEPLFRRAKRRKFLRKRPAEDGDEESQTHVPAPHPSTTTEATSEPPVRDVLSPLPVTEDDSAAQDSQISNILALRKAHSARKGGIGFSTTTKSAAGGDRASPQGDLEAIEDPLDERLQAISNRFVAHSGQKVDVDKHMMAYVESEMAKRHRRDRPAETSVSDKTLVGEAGHQSSESKLPQRQPASLGKLHEIDLGPDSKLKNIARTEAATRRLAGDEDIVAEEDTTKKGPPGKNGKPWRGRKRRNSDDIRRDQLVEEVLRESKLDVYDEPDEEQADDDQAADDRIAEKFRRDFLDAIQSRRRGARARNANKTTKTEAPRGPKLGGSRSARAAMRERQQEKAASQK</sequence>
<dbReference type="PANTHER" id="PTHR13486">
    <property type="entry name" value="TELOMERE LENGTH AND SILENCING PROTEIN 1 TLS1 FAMILY MEMBER"/>
    <property type="match status" value="1"/>
</dbReference>
<reference evidence="5 6" key="1">
    <citation type="submission" date="2017-10" db="EMBL/GenBank/DDBJ databases">
        <title>Comparative genomics in systemic dimorphic fungi from Ajellomycetaceae.</title>
        <authorList>
            <person name="Munoz J.F."/>
            <person name="Mcewen J.G."/>
            <person name="Clay O.K."/>
            <person name="Cuomo C.A."/>
        </authorList>
    </citation>
    <scope>NUCLEOTIDE SEQUENCE [LARGE SCALE GENOMIC DNA]</scope>
    <source>
        <strain evidence="5 6">UAMH7299</strain>
    </source>
</reference>
<feature type="compositionally biased region" description="Basic and acidic residues" evidence="4">
    <location>
        <begin position="191"/>
        <end position="203"/>
    </location>
</feature>
<keyword evidence="3" id="KW-0539">Nucleus</keyword>
<feature type="compositionally biased region" description="Basic and acidic residues" evidence="4">
    <location>
        <begin position="248"/>
        <end position="269"/>
    </location>
</feature>
<feature type="compositionally biased region" description="Polar residues" evidence="4">
    <location>
        <begin position="174"/>
        <end position="186"/>
    </location>
</feature>
<dbReference type="GO" id="GO:0000398">
    <property type="term" value="P:mRNA splicing, via spliceosome"/>
    <property type="evidence" value="ECO:0007669"/>
    <property type="project" value="TreeGrafter"/>
</dbReference>
<evidence type="ECO:0000256" key="3">
    <source>
        <dbReference type="ARBA" id="ARBA00023242"/>
    </source>
</evidence>
<evidence type="ECO:0000313" key="5">
    <source>
        <dbReference type="EMBL" id="PGH11218.1"/>
    </source>
</evidence>
<protein>
    <recommendedName>
        <fullName evidence="7">Hepatocellular carcinoma-associated antigen 59-domain-containing protein</fullName>
    </recommendedName>
</protein>
<proteinExistence type="inferred from homology"/>